<protein>
    <recommendedName>
        <fullName evidence="4">DUF1461 domain-containing protein</fullName>
    </recommendedName>
</protein>
<keyword evidence="1" id="KW-0812">Transmembrane</keyword>
<dbReference type="EMBL" id="JAMQJY010000001">
    <property type="protein sequence ID" value="MCM2676275.1"/>
    <property type="molecule type" value="Genomic_DNA"/>
</dbReference>
<feature type="transmembrane region" description="Helical" evidence="1">
    <location>
        <begin position="177"/>
        <end position="198"/>
    </location>
</feature>
<dbReference type="RefSeq" id="WP_251608195.1">
    <property type="nucleotide sequence ID" value="NZ_JAMQJY010000001.1"/>
</dbReference>
<keyword evidence="3" id="KW-1185">Reference proteome</keyword>
<reference evidence="2" key="1">
    <citation type="submission" date="2022-06" db="EMBL/GenBank/DDBJ databases">
        <title>Alkalicoccobacillus porphyridii sp. nov., isolated from a marine red alga, Porphyridium purpureum and reclassification of Shouchella plakortidis and Shouchella gibsonii as Alkalicoccobacillus plakortidis comb. nov. and Alkalicoccobacillus gibsonii comb. nov.</title>
        <authorList>
            <person name="Kim K.H."/>
            <person name="Lee J.K."/>
            <person name="Han D.M."/>
            <person name="Baek J.H."/>
            <person name="Jeon C.O."/>
        </authorList>
    </citation>
    <scope>NUCLEOTIDE SEQUENCE</scope>
    <source>
        <strain evidence="2">DSM 19153</strain>
    </source>
</reference>
<proteinExistence type="predicted"/>
<comment type="caution">
    <text evidence="2">The sequence shown here is derived from an EMBL/GenBank/DDBJ whole genome shotgun (WGS) entry which is preliminary data.</text>
</comment>
<dbReference type="Proteomes" id="UP001203665">
    <property type="component" value="Unassembled WGS sequence"/>
</dbReference>
<organism evidence="2 3">
    <name type="scientific">Alkalicoccobacillus plakortidis</name>
    <dbReference type="NCBI Taxonomy" id="444060"/>
    <lineage>
        <taxon>Bacteria</taxon>
        <taxon>Bacillati</taxon>
        <taxon>Bacillota</taxon>
        <taxon>Bacilli</taxon>
        <taxon>Bacillales</taxon>
        <taxon>Bacillaceae</taxon>
        <taxon>Alkalicoccobacillus</taxon>
    </lineage>
</organism>
<gene>
    <name evidence="2" type="ORF">NDM98_12725</name>
</gene>
<evidence type="ECO:0008006" key="4">
    <source>
        <dbReference type="Google" id="ProtNLM"/>
    </source>
</evidence>
<feature type="transmembrane region" description="Helical" evidence="1">
    <location>
        <begin position="20"/>
        <end position="38"/>
    </location>
</feature>
<evidence type="ECO:0000313" key="3">
    <source>
        <dbReference type="Proteomes" id="UP001203665"/>
    </source>
</evidence>
<keyword evidence="1" id="KW-1133">Transmembrane helix</keyword>
<name>A0ABT0XKK7_9BACI</name>
<sequence length="251" mass="30020">MYRSLFHHELGLMIRSKKNVFFIVFLFIALLGYCLIMLPDKQTVHVLDHEQLKADIQLNEVLLDYRLREGYTGFNSFTKKSFYAELQYYNQLSSKLIHAYENGDPNRYLRLKMEYDLFFYTVTSDPSMFEGSTYPRMDMMHFEYYTYHRYQALLHNDLPLTFSMIEQKSAIQVFEHLLLVGGPLILFLAIYFSSDILLRDRRHPTIKQGLPIGLVLNHEYKKWSGISLHTRCNSWSVSFWTCFTYTFKWVR</sequence>
<evidence type="ECO:0000256" key="1">
    <source>
        <dbReference type="SAM" id="Phobius"/>
    </source>
</evidence>
<keyword evidence="1" id="KW-0472">Membrane</keyword>
<accession>A0ABT0XKK7</accession>
<evidence type="ECO:0000313" key="2">
    <source>
        <dbReference type="EMBL" id="MCM2676275.1"/>
    </source>
</evidence>